<dbReference type="PANTHER" id="PTHR11086:SF18">
    <property type="entry name" value="DEOXYCYTIDYLATE DEAMINASE"/>
    <property type="match status" value="1"/>
</dbReference>
<keyword evidence="1" id="KW-0378">Hydrolase</keyword>
<evidence type="ECO:0000313" key="5">
    <source>
        <dbReference type="Proteomes" id="UP000829998"/>
    </source>
</evidence>
<gene>
    <name evidence="4" type="ORF">M0M44_20130</name>
</gene>
<accession>A0ABY4LPP0</accession>
<dbReference type="InterPro" id="IPR002125">
    <property type="entry name" value="CMP_dCMP_dom"/>
</dbReference>
<dbReference type="RefSeq" id="WP_248727319.1">
    <property type="nucleotide sequence ID" value="NZ_CP096829.1"/>
</dbReference>
<dbReference type="Gene3D" id="3.40.140.10">
    <property type="entry name" value="Cytidine Deaminase, domain 2"/>
    <property type="match status" value="1"/>
</dbReference>
<keyword evidence="2" id="KW-0175">Coiled coil</keyword>
<organism evidence="4 5">
    <name type="scientific">Flavobacterium humidisoli</name>
    <dbReference type="NCBI Taxonomy" id="2937442"/>
    <lineage>
        <taxon>Bacteria</taxon>
        <taxon>Pseudomonadati</taxon>
        <taxon>Bacteroidota</taxon>
        <taxon>Flavobacteriia</taxon>
        <taxon>Flavobacteriales</taxon>
        <taxon>Flavobacteriaceae</taxon>
        <taxon>Flavobacterium</taxon>
    </lineage>
</organism>
<evidence type="ECO:0000313" key="4">
    <source>
        <dbReference type="EMBL" id="UPZ15057.1"/>
    </source>
</evidence>
<dbReference type="PROSITE" id="PS51747">
    <property type="entry name" value="CYT_DCMP_DEAMINASES_2"/>
    <property type="match status" value="1"/>
</dbReference>
<dbReference type="PANTHER" id="PTHR11086">
    <property type="entry name" value="DEOXYCYTIDYLATE DEAMINASE-RELATED"/>
    <property type="match status" value="1"/>
</dbReference>
<name>A0ABY4LPP0_9FLAO</name>
<feature type="domain" description="CMP/dCMP-type deaminase" evidence="3">
    <location>
        <begin position="363"/>
        <end position="555"/>
    </location>
</feature>
<reference evidence="4 5" key="1">
    <citation type="submission" date="2022-04" db="EMBL/GenBank/DDBJ databases">
        <authorList>
            <person name="Ra J.-S."/>
            <person name="Kim S.-B."/>
        </authorList>
    </citation>
    <scope>NUCLEOTIDE SEQUENCE [LARGE SCALE GENOMIC DNA]</scope>
    <source>
        <strain evidence="4 5">MMS21-Er5</strain>
    </source>
</reference>
<evidence type="ECO:0000256" key="2">
    <source>
        <dbReference type="SAM" id="Coils"/>
    </source>
</evidence>
<keyword evidence="5" id="KW-1185">Reference proteome</keyword>
<dbReference type="SUPFAM" id="SSF53927">
    <property type="entry name" value="Cytidine deaminase-like"/>
    <property type="match status" value="1"/>
</dbReference>
<dbReference type="Gene3D" id="3.40.50.300">
    <property type="entry name" value="P-loop containing nucleotide triphosphate hydrolases"/>
    <property type="match status" value="1"/>
</dbReference>
<dbReference type="Proteomes" id="UP000829998">
    <property type="component" value="Chromosome"/>
</dbReference>
<dbReference type="EMBL" id="CP096829">
    <property type="protein sequence ID" value="UPZ15057.1"/>
    <property type="molecule type" value="Genomic_DNA"/>
</dbReference>
<proteinExistence type="predicted"/>
<dbReference type="InterPro" id="IPR015517">
    <property type="entry name" value="dCMP_deaminase-rel"/>
</dbReference>
<dbReference type="InterPro" id="IPR027417">
    <property type="entry name" value="P-loop_NTPase"/>
</dbReference>
<dbReference type="InterPro" id="IPR016193">
    <property type="entry name" value="Cytidine_deaminase-like"/>
</dbReference>
<feature type="coiled-coil region" evidence="2">
    <location>
        <begin position="603"/>
        <end position="633"/>
    </location>
</feature>
<evidence type="ECO:0000259" key="3">
    <source>
        <dbReference type="PROSITE" id="PS51747"/>
    </source>
</evidence>
<protein>
    <recommendedName>
        <fullName evidence="3">CMP/dCMP-type deaminase domain-containing protein</fullName>
    </recommendedName>
</protein>
<dbReference type="Pfam" id="PF00383">
    <property type="entry name" value="dCMP_cyt_deam_1"/>
    <property type="match status" value="1"/>
</dbReference>
<feature type="coiled-coil region" evidence="2">
    <location>
        <begin position="116"/>
        <end position="146"/>
    </location>
</feature>
<sequence>MNIEKIYELRKSFTIIALTGRKGSGCSEIAKQLESGFSNDSTIFRHPETSSITHNSYRKYRIVYEYSKENFKKHILIPYKDILVIFILMNNWDCFLSFLNCQNLKDEFEKSNLGHLANFKNEINELNSLKEEFNSLSKEVIEYNNCRRANEKLKRLRELHSSDSFKSFCIKLHLTLEANSKVKRNKVLQIIANNIRKSGKYDDEKNIDLNNIFTIAELINKLIKAYSKENKNKSTEIVIDSLRNPLEIMFFRQRLSAFYCMAINRVEENRKQEIKERYKNDNYEDVEKLITEEYNGAKSKDFYKVNVSQCIQNADIHISFKSYEDVDFLNTEIKDNASPYFSWQMQLLKFLSLIDQPGIVTPSPEERCMQLAFTAKYNSGCISRQVGAAITDVNYAIKAIGWNNTPEGQVPCSLRNADDLLKNEKDIEAFTSYERNNIDFQRVFKQNFDNEQIKHNRKDLKGRNVCFCFKSLINSYSDGKNQVHTRSLHAEESAFLQITKYGGQGIENGKLFTTASPCELCSKKAYQLGIKVIYYIDPYPGISLEHILTAGSKERNPTMRLFHGAIGNAYHWLYEPFMAYKEELGLVLENKIIDLASIKEHQLSKKTIELLSKENEIQRLKKENDELRALLKTKTD</sequence>
<evidence type="ECO:0000256" key="1">
    <source>
        <dbReference type="ARBA" id="ARBA00022801"/>
    </source>
</evidence>